<protein>
    <submittedName>
        <fullName evidence="2">Uncharacterized protein</fullName>
    </submittedName>
</protein>
<feature type="transmembrane region" description="Helical" evidence="1">
    <location>
        <begin position="6"/>
        <end position="25"/>
    </location>
</feature>
<evidence type="ECO:0000313" key="2">
    <source>
        <dbReference type="EMBL" id="AYV25031.1"/>
    </source>
</evidence>
<geneLocation type="plasmid" evidence="2">
    <name>unnamed</name>
</geneLocation>
<name>A0A3G4VQ73_9VIBR</name>
<gene>
    <name evidence="2" type="ORF">ECB94_27360</name>
</gene>
<organism evidence="2 3">
    <name type="scientific">Vibrio mediterranei</name>
    <dbReference type="NCBI Taxonomy" id="689"/>
    <lineage>
        <taxon>Bacteria</taxon>
        <taxon>Pseudomonadati</taxon>
        <taxon>Pseudomonadota</taxon>
        <taxon>Gammaproteobacteria</taxon>
        <taxon>Vibrionales</taxon>
        <taxon>Vibrionaceae</taxon>
        <taxon>Vibrio</taxon>
    </lineage>
</organism>
<keyword evidence="1" id="KW-0812">Transmembrane</keyword>
<keyword evidence="1" id="KW-1133">Transmembrane helix</keyword>
<evidence type="ECO:0000313" key="3">
    <source>
        <dbReference type="Proteomes" id="UP000279760"/>
    </source>
</evidence>
<sequence>MKTLYIWLIILPLLITITLIAINVIKNKNILKKSQLHYIHYDTKQRKVFHQGKPVLTLRKGSTNHKFIEYMFHNAEKTVTFNEVYKGAHIPKEKYLRKLLADTKLPKTIRENAFKFEGSTITLTRKFLLDSEL</sequence>
<evidence type="ECO:0000256" key="1">
    <source>
        <dbReference type="SAM" id="Phobius"/>
    </source>
</evidence>
<dbReference type="EMBL" id="CP033579">
    <property type="protein sequence ID" value="AYV25031.1"/>
    <property type="molecule type" value="Genomic_DNA"/>
</dbReference>
<keyword evidence="2" id="KW-0614">Plasmid</keyword>
<accession>A0A3G4VQ73</accession>
<proteinExistence type="predicted"/>
<dbReference type="AlphaFoldDB" id="A0A3G4VQ73"/>
<dbReference type="RefSeq" id="WP_124942320.1">
    <property type="nucleotide sequence ID" value="NZ_CP033579.1"/>
</dbReference>
<dbReference type="Proteomes" id="UP000279760">
    <property type="component" value="Plasmid unnamed"/>
</dbReference>
<keyword evidence="1" id="KW-0472">Membrane</keyword>
<reference evidence="2 3" key="1">
    <citation type="submission" date="2018-11" db="EMBL/GenBank/DDBJ databases">
        <title>Complete Genome Sequence of Vbrio mediterranei 117-T6: a Potential Pathogen Bacteria Isolated from the Conchocelis of Pyropia.</title>
        <authorList>
            <person name="Liu Q."/>
        </authorList>
    </citation>
    <scope>NUCLEOTIDE SEQUENCE [LARGE SCALE GENOMIC DNA]</scope>
    <source>
        <strain evidence="2 3">117-T6</strain>
        <plasmid evidence="2 3">unnamed</plasmid>
    </source>
</reference>